<evidence type="ECO:0000313" key="3">
    <source>
        <dbReference type="Proteomes" id="UP001174909"/>
    </source>
</evidence>
<evidence type="ECO:0000313" key="2">
    <source>
        <dbReference type="EMBL" id="CAI7991472.1"/>
    </source>
</evidence>
<gene>
    <name evidence="2" type="ORF">GBAR_LOCUS759</name>
</gene>
<comment type="caution">
    <text evidence="2">The sequence shown here is derived from an EMBL/GenBank/DDBJ whole genome shotgun (WGS) entry which is preliminary data.</text>
</comment>
<dbReference type="AlphaFoldDB" id="A0AA35VZ15"/>
<accession>A0AA35VZ15</accession>
<dbReference type="Proteomes" id="UP001174909">
    <property type="component" value="Unassembled WGS sequence"/>
</dbReference>
<name>A0AA35VZ15_GEOBA</name>
<keyword evidence="3" id="KW-1185">Reference proteome</keyword>
<sequence>MSGWTTRRVANSRCQLGLSSSSLMPVSCRSLMTKMKNIGSLPRTPPKSGSCTPPPSREWRT</sequence>
<feature type="compositionally biased region" description="Pro residues" evidence="1">
    <location>
        <begin position="52"/>
        <end position="61"/>
    </location>
</feature>
<dbReference type="EMBL" id="CASHTH010000116">
    <property type="protein sequence ID" value="CAI7991472.1"/>
    <property type="molecule type" value="Genomic_DNA"/>
</dbReference>
<feature type="region of interest" description="Disordered" evidence="1">
    <location>
        <begin position="37"/>
        <end position="61"/>
    </location>
</feature>
<evidence type="ECO:0000256" key="1">
    <source>
        <dbReference type="SAM" id="MobiDB-lite"/>
    </source>
</evidence>
<proteinExistence type="predicted"/>
<organism evidence="2 3">
    <name type="scientific">Geodia barretti</name>
    <name type="common">Barrett's horny sponge</name>
    <dbReference type="NCBI Taxonomy" id="519541"/>
    <lineage>
        <taxon>Eukaryota</taxon>
        <taxon>Metazoa</taxon>
        <taxon>Porifera</taxon>
        <taxon>Demospongiae</taxon>
        <taxon>Heteroscleromorpha</taxon>
        <taxon>Tetractinellida</taxon>
        <taxon>Astrophorina</taxon>
        <taxon>Geodiidae</taxon>
        <taxon>Geodia</taxon>
    </lineage>
</organism>
<protein>
    <submittedName>
        <fullName evidence="2">Uncharacterized protein</fullName>
    </submittedName>
</protein>
<reference evidence="2" key="1">
    <citation type="submission" date="2023-03" db="EMBL/GenBank/DDBJ databases">
        <authorList>
            <person name="Steffen K."/>
            <person name="Cardenas P."/>
        </authorList>
    </citation>
    <scope>NUCLEOTIDE SEQUENCE</scope>
</reference>